<keyword evidence="2 5" id="KW-0689">Ribosomal protein</keyword>
<dbReference type="RefSeq" id="WP_031503425.1">
    <property type="nucleotide sequence ID" value="NC_022795.1"/>
</dbReference>
<dbReference type="SUPFAM" id="SSF57829">
    <property type="entry name" value="Zn-binding ribosomal proteins"/>
    <property type="match status" value="1"/>
</dbReference>
<evidence type="ECO:0000256" key="1">
    <source>
        <dbReference type="ARBA" id="ARBA00008560"/>
    </source>
</evidence>
<name>A0A0X1KP79_9THEM</name>
<dbReference type="EMBL" id="CP007141">
    <property type="protein sequence ID" value="AJC73087.1"/>
    <property type="molecule type" value="Genomic_DNA"/>
</dbReference>
<dbReference type="Proteomes" id="UP000077469">
    <property type="component" value="Chromosome"/>
</dbReference>
<dbReference type="PANTHER" id="PTHR35534">
    <property type="entry name" value="50S RIBOSOMAL PROTEIN L32"/>
    <property type="match status" value="1"/>
</dbReference>
<comment type="similarity">
    <text evidence="1 5">Belongs to the bacterial ribosomal protein bL32 family.</text>
</comment>
<dbReference type="InterPro" id="IPR002677">
    <property type="entry name" value="Ribosomal_bL32"/>
</dbReference>
<dbReference type="AlphaFoldDB" id="A0A0X1KP79"/>
<dbReference type="GO" id="GO:0015934">
    <property type="term" value="C:large ribosomal subunit"/>
    <property type="evidence" value="ECO:0007669"/>
    <property type="project" value="InterPro"/>
</dbReference>
<proteinExistence type="inferred from homology"/>
<dbReference type="OrthoDB" id="9812874at2"/>
<dbReference type="KEGG" id="phy:AJ81_01460"/>
<keyword evidence="7" id="KW-1185">Reference proteome</keyword>
<dbReference type="GO" id="GO:0006412">
    <property type="term" value="P:translation"/>
    <property type="evidence" value="ECO:0007669"/>
    <property type="project" value="UniProtKB-UniRule"/>
</dbReference>
<sequence>MANPKQKRSRSRTHMKRAKIYRPISVPMAVCPNCGQPKLPHRVCLHCGYYNGKQILEVAE</sequence>
<evidence type="ECO:0000256" key="4">
    <source>
        <dbReference type="ARBA" id="ARBA00035178"/>
    </source>
</evidence>
<dbReference type="PATRIC" id="fig|1123384.7.peg.292"/>
<dbReference type="NCBIfam" id="TIGR01031">
    <property type="entry name" value="rpmF_bact"/>
    <property type="match status" value="1"/>
</dbReference>
<evidence type="ECO:0000256" key="5">
    <source>
        <dbReference type="HAMAP-Rule" id="MF_00340"/>
    </source>
</evidence>
<keyword evidence="3 5" id="KW-0687">Ribonucleoprotein</keyword>
<dbReference type="InterPro" id="IPR044957">
    <property type="entry name" value="Ribosomal_bL32_bact"/>
</dbReference>
<evidence type="ECO:0000313" key="6">
    <source>
        <dbReference type="EMBL" id="AJC73087.1"/>
    </source>
</evidence>
<accession>A0A0X1KP79</accession>
<dbReference type="PaxDb" id="1123384-AJ81_01460"/>
<dbReference type="InterPro" id="IPR011332">
    <property type="entry name" value="Ribosomal_zn-bd"/>
</dbReference>
<evidence type="ECO:0000256" key="2">
    <source>
        <dbReference type="ARBA" id="ARBA00022980"/>
    </source>
</evidence>
<protein>
    <recommendedName>
        <fullName evidence="4 5">Large ribosomal subunit protein bL32</fullName>
    </recommendedName>
</protein>
<evidence type="ECO:0000256" key="3">
    <source>
        <dbReference type="ARBA" id="ARBA00023274"/>
    </source>
</evidence>
<dbReference type="STRING" id="1123384.AJ81_01460"/>
<evidence type="ECO:0000313" key="7">
    <source>
        <dbReference type="Proteomes" id="UP000077469"/>
    </source>
</evidence>
<dbReference type="GO" id="GO:0003735">
    <property type="term" value="F:structural constituent of ribosome"/>
    <property type="evidence" value="ECO:0007669"/>
    <property type="project" value="InterPro"/>
</dbReference>
<dbReference type="PANTHER" id="PTHR35534:SF1">
    <property type="entry name" value="LARGE RIBOSOMAL SUBUNIT PROTEIN BL32"/>
    <property type="match status" value="1"/>
</dbReference>
<organism evidence="6 7">
    <name type="scientific">Pseudothermotoga hypogea DSM 11164 = NBRC 106472</name>
    <dbReference type="NCBI Taxonomy" id="1123384"/>
    <lineage>
        <taxon>Bacteria</taxon>
        <taxon>Thermotogati</taxon>
        <taxon>Thermotogota</taxon>
        <taxon>Thermotogae</taxon>
        <taxon>Thermotogales</taxon>
        <taxon>Thermotogaceae</taxon>
        <taxon>Pseudothermotoga</taxon>
    </lineage>
</organism>
<reference evidence="6 7" key="1">
    <citation type="submission" date="2014-01" db="EMBL/GenBank/DDBJ databases">
        <title>Genome sequencing of Thermotog hypogea.</title>
        <authorList>
            <person name="Zhang X."/>
            <person name="Alvare G."/>
            <person name="Fristensky B."/>
            <person name="Chen L."/>
            <person name="Suen T."/>
            <person name="Chen Q."/>
            <person name="Ma K."/>
        </authorList>
    </citation>
    <scope>NUCLEOTIDE SEQUENCE [LARGE SCALE GENOMIC DNA]</scope>
    <source>
        <strain evidence="6 7">DSM 11164</strain>
    </source>
</reference>
<dbReference type="Pfam" id="PF01783">
    <property type="entry name" value="Ribosomal_L32p"/>
    <property type="match status" value="1"/>
</dbReference>
<gene>
    <name evidence="5" type="primary">rpmF</name>
    <name evidence="6" type="ORF">AJ81_01460</name>
</gene>
<dbReference type="HAMAP" id="MF_00340">
    <property type="entry name" value="Ribosomal_bL32"/>
    <property type="match status" value="1"/>
</dbReference>